<evidence type="ECO:0000313" key="3">
    <source>
        <dbReference type="Proteomes" id="UP000184498"/>
    </source>
</evidence>
<name>A0A1M6SK13_9FLAO</name>
<sequence>MIPPKMQALFDFLDFLDVNKKEYIEKYIPLCNEVSQLDKERCKLKPNENYKDKQKYECIDKEIKEKFEPINENIYIPITYKLRELGIWSGDNVYTSIWNNNVSEIEDFKRNFTPEDLEEVFHYKQKYLRFRTETNNDFLCLSFVFSNLDEIYKVLFDFFKDTPENEFESFETKTIEVGDFGEIVKNLTDNIGKNVKYSIPTEKILGKKQATRTTERIEAKNHFNVFNMGDKIEVGNISNNKGQITLGKDNKTEVNSNDEIAKKSFRWQKRDTIITTVIGIIGLLIAYLSMKN</sequence>
<dbReference type="Proteomes" id="UP000184498">
    <property type="component" value="Unassembled WGS sequence"/>
</dbReference>
<evidence type="ECO:0000256" key="1">
    <source>
        <dbReference type="SAM" id="Phobius"/>
    </source>
</evidence>
<keyword evidence="1" id="KW-0472">Membrane</keyword>
<dbReference type="AlphaFoldDB" id="A0A1M6SK13"/>
<evidence type="ECO:0000313" key="2">
    <source>
        <dbReference type="EMBL" id="SHK44986.1"/>
    </source>
</evidence>
<dbReference type="EMBL" id="FRAM01000002">
    <property type="protein sequence ID" value="SHK44986.1"/>
    <property type="molecule type" value="Genomic_DNA"/>
</dbReference>
<feature type="transmembrane region" description="Helical" evidence="1">
    <location>
        <begin position="272"/>
        <end position="290"/>
    </location>
</feature>
<dbReference type="OrthoDB" id="1211741at2"/>
<protein>
    <submittedName>
        <fullName evidence="2">Uncharacterized protein</fullName>
    </submittedName>
</protein>
<keyword evidence="3" id="KW-1185">Reference proteome</keyword>
<keyword evidence="1" id="KW-1133">Transmembrane helix</keyword>
<gene>
    <name evidence="2" type="ORF">SAMN05444371_2502</name>
</gene>
<organism evidence="2 3">
    <name type="scientific">Epilithonimonas mollis</name>
    <dbReference type="NCBI Taxonomy" id="216903"/>
    <lineage>
        <taxon>Bacteria</taxon>
        <taxon>Pseudomonadati</taxon>
        <taxon>Bacteroidota</taxon>
        <taxon>Flavobacteriia</taxon>
        <taxon>Flavobacteriales</taxon>
        <taxon>Weeksellaceae</taxon>
        <taxon>Chryseobacterium group</taxon>
        <taxon>Epilithonimonas</taxon>
    </lineage>
</organism>
<reference evidence="3" key="1">
    <citation type="submission" date="2016-11" db="EMBL/GenBank/DDBJ databases">
        <authorList>
            <person name="Varghese N."/>
            <person name="Submissions S."/>
        </authorList>
    </citation>
    <scope>NUCLEOTIDE SEQUENCE [LARGE SCALE GENOMIC DNA]</scope>
    <source>
        <strain evidence="3">DSM 18016</strain>
    </source>
</reference>
<keyword evidence="1" id="KW-0812">Transmembrane</keyword>
<proteinExistence type="predicted"/>
<dbReference type="RefSeq" id="WP_072998386.1">
    <property type="nucleotide sequence ID" value="NZ_FRAM01000002.1"/>
</dbReference>
<accession>A0A1M6SK13</accession>
<dbReference type="STRING" id="216903.SAMN05444371_2502"/>